<accession>A0A1D9Q1L5</accession>
<sequence length="62" mass="6992">MKASKESRSFKIAKLSRASQYHVDHMGSIKENQPAAKRSVCYKPANHRVLKKANPSNDIPQL</sequence>
<protein>
    <submittedName>
        <fullName evidence="1">Uncharacterized protein</fullName>
    </submittedName>
</protein>
<dbReference type="KEGG" id="ssl:SS1G_02643"/>
<dbReference type="OrthoDB" id="10460852at2759"/>
<dbReference type="RefSeq" id="XP_001596423.1">
    <property type="nucleotide sequence ID" value="XM_001596373.1"/>
</dbReference>
<dbReference type="EMBL" id="CP017817">
    <property type="protein sequence ID" value="APA08841.1"/>
    <property type="molecule type" value="Genomic_DNA"/>
</dbReference>
<dbReference type="VEuPathDB" id="FungiDB:sscle_04g036110"/>
<evidence type="ECO:0000313" key="1">
    <source>
        <dbReference type="EMBL" id="APA08841.1"/>
    </source>
</evidence>
<dbReference type="Proteomes" id="UP000177798">
    <property type="component" value="Chromosome 4"/>
</dbReference>
<gene>
    <name evidence="1" type="ORF">sscle_04g036110</name>
</gene>
<organism evidence="1 2">
    <name type="scientific">Sclerotinia sclerotiorum (strain ATCC 18683 / 1980 / Ss-1)</name>
    <name type="common">White mold</name>
    <name type="synonym">Whetzelinia sclerotiorum</name>
    <dbReference type="NCBI Taxonomy" id="665079"/>
    <lineage>
        <taxon>Eukaryota</taxon>
        <taxon>Fungi</taxon>
        <taxon>Dikarya</taxon>
        <taxon>Ascomycota</taxon>
        <taxon>Pezizomycotina</taxon>
        <taxon>Leotiomycetes</taxon>
        <taxon>Helotiales</taxon>
        <taxon>Sclerotiniaceae</taxon>
        <taxon>Sclerotinia</taxon>
    </lineage>
</organism>
<name>A0A1D9Q1L5_SCLS1</name>
<proteinExistence type="predicted"/>
<evidence type="ECO:0000313" key="2">
    <source>
        <dbReference type="Proteomes" id="UP000177798"/>
    </source>
</evidence>
<reference evidence="2" key="1">
    <citation type="journal article" date="2017" name="Genome Biol. Evol.">
        <title>The complete genome sequence of the phytopathogenic fungus Sclerotinia sclerotiorum reveals insights into the genome architecture of broad host range pathogens.</title>
        <authorList>
            <person name="Derbyshire M."/>
            <person name="Denton-Giles M."/>
            <person name="Hegedus D."/>
            <person name="Seifbarghy S."/>
            <person name="Rollins J."/>
            <person name="van Kan J."/>
            <person name="Seidl M.F."/>
            <person name="Faino L."/>
            <person name="Mbengue M."/>
            <person name="Navaud O."/>
            <person name="Raffaele S."/>
            <person name="Hammond-Kosack K."/>
            <person name="Heard S."/>
            <person name="Oliver R."/>
        </authorList>
    </citation>
    <scope>NUCLEOTIDE SEQUENCE [LARGE SCALE GENOMIC DNA]</scope>
    <source>
        <strain evidence="2">ATCC 18683 / 1980 / Ss-1</strain>
    </source>
</reference>
<dbReference type="AlphaFoldDB" id="A0A1D9Q1L5"/>